<dbReference type="KEGG" id="fnf:BSQ88_06390"/>
<protein>
    <submittedName>
        <fullName evidence="6">Cysteine desulfurase</fullName>
    </submittedName>
</protein>
<evidence type="ECO:0000256" key="1">
    <source>
        <dbReference type="ARBA" id="ARBA00001933"/>
    </source>
</evidence>
<dbReference type="InterPro" id="IPR015422">
    <property type="entry name" value="PyrdxlP-dep_Trfase_small"/>
</dbReference>
<reference evidence="6 7" key="1">
    <citation type="submission" date="2016-03" db="EMBL/GenBank/DDBJ databases">
        <title>Comparative genomics of human isolates of Fusobacterium necrophorum.</title>
        <authorList>
            <person name="Jensen A."/>
            <person name="Bank S."/>
            <person name="Andersen P.S."/>
            <person name="Kristensen L.H."/>
            <person name="Prag J."/>
        </authorList>
    </citation>
    <scope>NUCLEOTIDE SEQUENCE [LARGE SCALE GENOMIC DNA]</scope>
    <source>
        <strain evidence="6 7">LS_1264</strain>
    </source>
</reference>
<dbReference type="InterPro" id="IPR000192">
    <property type="entry name" value="Aminotrans_V_dom"/>
</dbReference>
<dbReference type="eggNOG" id="COG0520">
    <property type="taxonomic scope" value="Bacteria"/>
</dbReference>
<proteinExistence type="inferred from homology"/>
<organism evidence="6 7">
    <name type="scientific">Fusobacterium necrophorum subsp. funduliforme</name>
    <dbReference type="NCBI Taxonomy" id="143387"/>
    <lineage>
        <taxon>Bacteria</taxon>
        <taxon>Fusobacteriati</taxon>
        <taxon>Fusobacteriota</taxon>
        <taxon>Fusobacteriia</taxon>
        <taxon>Fusobacteriales</taxon>
        <taxon>Fusobacteriaceae</taxon>
        <taxon>Fusobacterium</taxon>
    </lineage>
</organism>
<comment type="cofactor">
    <cofactor evidence="1 4">
        <name>pyridoxal 5'-phosphate</name>
        <dbReference type="ChEBI" id="CHEBI:597326"/>
    </cofactor>
</comment>
<evidence type="ECO:0000256" key="3">
    <source>
        <dbReference type="RuleBase" id="RU004075"/>
    </source>
</evidence>
<dbReference type="InterPro" id="IPR015424">
    <property type="entry name" value="PyrdxlP-dep_Trfase"/>
</dbReference>
<dbReference type="PANTHER" id="PTHR43586:SF4">
    <property type="entry name" value="ISOPENICILLIN N EPIMERASE"/>
    <property type="match status" value="1"/>
</dbReference>
<keyword evidence="2" id="KW-0663">Pyridoxal phosphate</keyword>
<comment type="similarity">
    <text evidence="3">Belongs to the class-V pyridoxal-phosphate-dependent aminotransferase family.</text>
</comment>
<dbReference type="InterPro" id="IPR010969">
    <property type="entry name" value="Cys_dSase-rel_unknwn_funct"/>
</dbReference>
<name>A0A162IHV7_9FUSO</name>
<comment type="caution">
    <text evidence="6">The sequence shown here is derived from an EMBL/GenBank/DDBJ whole genome shotgun (WGS) entry which is preliminary data.</text>
</comment>
<dbReference type="Proteomes" id="UP000075816">
    <property type="component" value="Unassembled WGS sequence"/>
</dbReference>
<dbReference type="RefSeq" id="WP_005959416.1">
    <property type="nucleotide sequence ID" value="NZ_CP028107.1"/>
</dbReference>
<dbReference type="EMBL" id="LVEA01000096">
    <property type="protein sequence ID" value="KYL00764.1"/>
    <property type="molecule type" value="Genomic_DNA"/>
</dbReference>
<evidence type="ECO:0000256" key="4">
    <source>
        <dbReference type="RuleBase" id="RU004504"/>
    </source>
</evidence>
<evidence type="ECO:0000313" key="7">
    <source>
        <dbReference type="Proteomes" id="UP000075816"/>
    </source>
</evidence>
<dbReference type="InterPro" id="IPR020578">
    <property type="entry name" value="Aminotrans_V_PyrdxlP_BS"/>
</dbReference>
<evidence type="ECO:0000313" key="6">
    <source>
        <dbReference type="EMBL" id="KYL00764.1"/>
    </source>
</evidence>
<accession>A0A162IHV7</accession>
<gene>
    <name evidence="6" type="ORF">A2J07_07965</name>
</gene>
<dbReference type="NCBIfam" id="TIGR01977">
    <property type="entry name" value="am_tr_V_EF2568"/>
    <property type="match status" value="1"/>
</dbReference>
<dbReference type="Gene3D" id="3.40.640.10">
    <property type="entry name" value="Type I PLP-dependent aspartate aminotransferase-like (Major domain)"/>
    <property type="match status" value="1"/>
</dbReference>
<dbReference type="SUPFAM" id="SSF53383">
    <property type="entry name" value="PLP-dependent transferases"/>
    <property type="match status" value="1"/>
</dbReference>
<dbReference type="Pfam" id="PF00266">
    <property type="entry name" value="Aminotran_5"/>
    <property type="match status" value="1"/>
</dbReference>
<dbReference type="PANTHER" id="PTHR43586">
    <property type="entry name" value="CYSTEINE DESULFURASE"/>
    <property type="match status" value="1"/>
</dbReference>
<feature type="domain" description="Aminotransferase class V" evidence="5">
    <location>
        <begin position="3"/>
        <end position="368"/>
    </location>
</feature>
<dbReference type="PROSITE" id="PS00595">
    <property type="entry name" value="AA_TRANSFER_CLASS_5"/>
    <property type="match status" value="1"/>
</dbReference>
<dbReference type="Gene3D" id="3.90.1150.10">
    <property type="entry name" value="Aspartate Aminotransferase, domain 1"/>
    <property type="match status" value="1"/>
</dbReference>
<dbReference type="InterPro" id="IPR015421">
    <property type="entry name" value="PyrdxlP-dep_Trfase_major"/>
</dbReference>
<sequence length="381" mass="42475">MAYFDNAATIFPKPIEVYEFTDKFCRNFGSSFGRSLSKEQQTVSKLVADTRNKLKKLLHCENKLVIFTPTATLALNMIIQGILDKNIKNVYITPFEHNAVTRVLEHYIKDNKIIVRQLKIDENYKYDLNSIKYQFDAFNPDLVIMSHASNVTGLVAPVEEITGLSKGYGAVNVVDMAQTAGLIDINVGLDSIDFAVFAGHKTLYAPQGVSGFVMRNGIELSPIIFGGTGFDSANQEMPKSIPERYEVGTVNTHAISGLYASLNWIEKTGIENIYQKEKQNRQKLIDILSNYDFVDIVGNNSSLNYVGVVSFVIKSLSSDSAGRIFAENNIVLRTGLHCAPLAHKFLDTFPAGTIRLSTSYFTAEEEYKELATVLDYIEDNL</sequence>
<evidence type="ECO:0000259" key="5">
    <source>
        <dbReference type="Pfam" id="PF00266"/>
    </source>
</evidence>
<dbReference type="AlphaFoldDB" id="A0A162IHV7"/>
<evidence type="ECO:0000256" key="2">
    <source>
        <dbReference type="ARBA" id="ARBA00022898"/>
    </source>
</evidence>